<dbReference type="EMBL" id="JAPEVA010000058">
    <property type="protein sequence ID" value="KAJ4402750.1"/>
    <property type="molecule type" value="Genomic_DNA"/>
</dbReference>
<evidence type="ECO:0000256" key="1">
    <source>
        <dbReference type="ARBA" id="ARBA00009865"/>
    </source>
</evidence>
<evidence type="ECO:0000256" key="5">
    <source>
        <dbReference type="RuleBase" id="RU361187"/>
    </source>
</evidence>
<dbReference type="PANTHER" id="PTHR43817:SF1">
    <property type="entry name" value="HYDROLASE, FAMILY 43, PUTATIVE (AFU_ORTHOLOGUE AFUA_3G01660)-RELATED"/>
    <property type="match status" value="1"/>
</dbReference>
<protein>
    <recommendedName>
        <fullName evidence="10">Hydrolase</fullName>
    </recommendedName>
</protein>
<sequence>MKFLQALSTSVLALSSLVNAASFSNPLKKTDGSDPHIVWTGEYYYLMTTTWIDLQITRAKTLKGLKTGEQKTPELHYFDGGSDPFQAYSDLATLNNVWGIDGSIIRFNSWGSYFVWSCMSNSLQSLCIAQLTSPGTIGPTKVLSTPTQSWQKNGVPVMEGPAAVYYGDKTFLTYSASYCWTAQYSLGLLTWNGSGDPSLSASWAKSGPVFTSANSNYGPGHNGFFTRPDGKEIWNVYHATANSAGACDGNRYTLAQKVNFNSNGTPNFGTPGKLGTTITGPPGE</sequence>
<dbReference type="InterPro" id="IPR006710">
    <property type="entry name" value="Glyco_hydro_43"/>
</dbReference>
<feature type="region of interest" description="Disordered" evidence="6">
    <location>
        <begin position="265"/>
        <end position="284"/>
    </location>
</feature>
<proteinExistence type="inferred from homology"/>
<gene>
    <name evidence="8" type="ORF">N0V91_006971</name>
</gene>
<accession>A0A9W8ZBV7</accession>
<evidence type="ECO:0000256" key="2">
    <source>
        <dbReference type="ARBA" id="ARBA00022729"/>
    </source>
</evidence>
<feature type="chain" id="PRO_5040868287" description="Hydrolase" evidence="7">
    <location>
        <begin position="21"/>
        <end position="284"/>
    </location>
</feature>
<keyword evidence="9" id="KW-1185">Reference proteome</keyword>
<evidence type="ECO:0000313" key="9">
    <source>
        <dbReference type="Proteomes" id="UP001140510"/>
    </source>
</evidence>
<keyword evidence="3 5" id="KW-0378">Hydrolase</keyword>
<feature type="signal peptide" evidence="7">
    <location>
        <begin position="1"/>
        <end position="20"/>
    </location>
</feature>
<evidence type="ECO:0008006" key="10">
    <source>
        <dbReference type="Google" id="ProtNLM"/>
    </source>
</evidence>
<evidence type="ECO:0000256" key="6">
    <source>
        <dbReference type="SAM" id="MobiDB-lite"/>
    </source>
</evidence>
<evidence type="ECO:0000256" key="7">
    <source>
        <dbReference type="SAM" id="SignalP"/>
    </source>
</evidence>
<dbReference type="Pfam" id="PF04616">
    <property type="entry name" value="Glyco_hydro_43"/>
    <property type="match status" value="1"/>
</dbReference>
<organism evidence="8 9">
    <name type="scientific">Didymella pomorum</name>
    <dbReference type="NCBI Taxonomy" id="749634"/>
    <lineage>
        <taxon>Eukaryota</taxon>
        <taxon>Fungi</taxon>
        <taxon>Dikarya</taxon>
        <taxon>Ascomycota</taxon>
        <taxon>Pezizomycotina</taxon>
        <taxon>Dothideomycetes</taxon>
        <taxon>Pleosporomycetidae</taxon>
        <taxon>Pleosporales</taxon>
        <taxon>Pleosporineae</taxon>
        <taxon>Didymellaceae</taxon>
        <taxon>Didymella</taxon>
    </lineage>
</organism>
<evidence type="ECO:0000256" key="3">
    <source>
        <dbReference type="ARBA" id="ARBA00022801"/>
    </source>
</evidence>
<reference evidence="8" key="1">
    <citation type="submission" date="2022-10" db="EMBL/GenBank/DDBJ databases">
        <title>Tapping the CABI collections for fungal endophytes: first genome assemblies for Collariella, Neodidymelliopsis, Ascochyta clinopodiicola, Didymella pomorum, Didymosphaeria variabile, Neocosmospora piperis and Neocucurbitaria cava.</title>
        <authorList>
            <person name="Hill R."/>
        </authorList>
    </citation>
    <scope>NUCLEOTIDE SEQUENCE</scope>
    <source>
        <strain evidence="8">IMI 355091</strain>
    </source>
</reference>
<evidence type="ECO:0000256" key="4">
    <source>
        <dbReference type="ARBA" id="ARBA00023295"/>
    </source>
</evidence>
<dbReference type="Proteomes" id="UP001140510">
    <property type="component" value="Unassembled WGS sequence"/>
</dbReference>
<dbReference type="AlphaFoldDB" id="A0A9W8ZBV7"/>
<dbReference type="Gene3D" id="2.115.10.20">
    <property type="entry name" value="Glycosyl hydrolase domain, family 43"/>
    <property type="match status" value="1"/>
</dbReference>
<name>A0A9W8ZBV7_9PLEO</name>
<dbReference type="OrthoDB" id="272289at2759"/>
<dbReference type="GO" id="GO:0004553">
    <property type="term" value="F:hydrolase activity, hydrolyzing O-glycosyl compounds"/>
    <property type="evidence" value="ECO:0007669"/>
    <property type="project" value="InterPro"/>
</dbReference>
<dbReference type="GO" id="GO:0005975">
    <property type="term" value="P:carbohydrate metabolic process"/>
    <property type="evidence" value="ECO:0007669"/>
    <property type="project" value="InterPro"/>
</dbReference>
<keyword evidence="2 7" id="KW-0732">Signal</keyword>
<comment type="caution">
    <text evidence="8">The sequence shown here is derived from an EMBL/GenBank/DDBJ whole genome shotgun (WGS) entry which is preliminary data.</text>
</comment>
<dbReference type="SUPFAM" id="SSF75005">
    <property type="entry name" value="Arabinanase/levansucrase/invertase"/>
    <property type="match status" value="1"/>
</dbReference>
<comment type="similarity">
    <text evidence="1 5">Belongs to the glycosyl hydrolase 43 family.</text>
</comment>
<dbReference type="PANTHER" id="PTHR43817">
    <property type="entry name" value="GLYCOSYL HYDROLASE"/>
    <property type="match status" value="1"/>
</dbReference>
<evidence type="ECO:0000313" key="8">
    <source>
        <dbReference type="EMBL" id="KAJ4402750.1"/>
    </source>
</evidence>
<dbReference type="InterPro" id="IPR023296">
    <property type="entry name" value="Glyco_hydro_beta-prop_sf"/>
</dbReference>
<keyword evidence="4 5" id="KW-0326">Glycosidase</keyword>